<evidence type="ECO:0000313" key="10">
    <source>
        <dbReference type="RefSeq" id="XP_024942809.1"/>
    </source>
</evidence>
<keyword evidence="3 4" id="KW-0456">Lyase</keyword>
<dbReference type="InterPro" id="IPR006677">
    <property type="entry name" value="tRNA_intron_Endonuc_cat-like"/>
</dbReference>
<dbReference type="PANTHER" id="PTHR21227">
    <property type="entry name" value="TRNA-SPLICING ENDONUCLEASE SUBUNIT SEN2"/>
    <property type="match status" value="1"/>
</dbReference>
<comment type="function">
    <text evidence="4">Constitutes one of the two catalytic subunit of the tRNA-splicing endonuclease complex, a complex responsible for identification and cleavage of the splice sites in pre-tRNA. It cleaves pre-tRNA at the 5'- and 3'-splice sites to release the intron. The products are an intron and two tRNA half-molecules bearing 2',3'-cyclic phosphate and 5'-OH termini. There are no conserved sequences at the splice sites, but the intron is invariably located at the same site in the gene, placing the splice sites an invariant distance from the constant structural features of the tRNA body.</text>
</comment>
<dbReference type="RefSeq" id="XP_015599327.1">
    <property type="nucleotide sequence ID" value="XM_015743841.2"/>
</dbReference>
<keyword evidence="8 9" id="KW-0540">Nuclease</keyword>
<dbReference type="SUPFAM" id="SSF53032">
    <property type="entry name" value="tRNA-intron endonuclease catalytic domain-like"/>
    <property type="match status" value="1"/>
</dbReference>
<reference evidence="8 9" key="1">
    <citation type="submission" date="2025-04" db="UniProtKB">
        <authorList>
            <consortium name="RefSeq"/>
        </authorList>
    </citation>
    <scope>IDENTIFICATION</scope>
</reference>
<dbReference type="NCBIfam" id="TIGR00324">
    <property type="entry name" value="endA"/>
    <property type="match status" value="1"/>
</dbReference>
<keyword evidence="8 9" id="KW-0378">Hydrolase</keyword>
<dbReference type="GO" id="GO:0000213">
    <property type="term" value="F:tRNA-intron lyase activity"/>
    <property type="evidence" value="ECO:0007669"/>
    <property type="project" value="UniProtKB-UniRule"/>
</dbReference>
<dbReference type="GO" id="GO:0005737">
    <property type="term" value="C:cytoplasm"/>
    <property type="evidence" value="ECO:0007669"/>
    <property type="project" value="TreeGrafter"/>
</dbReference>
<dbReference type="PANTHER" id="PTHR21227:SF0">
    <property type="entry name" value="TRNA-SPLICING ENDONUCLEASE SUBUNIT SEN2"/>
    <property type="match status" value="1"/>
</dbReference>
<dbReference type="InterPro" id="IPR006676">
    <property type="entry name" value="tRNA_splic"/>
</dbReference>
<name>A0AAJ7RLK3_CEPCN</name>
<proteinExistence type="inferred from homology"/>
<evidence type="ECO:0000313" key="9">
    <source>
        <dbReference type="RefSeq" id="XP_015599328.1"/>
    </source>
</evidence>
<gene>
    <name evidence="8 9 10" type="primary">LOC107269695</name>
</gene>
<feature type="active site" evidence="5">
    <location>
        <position position="363"/>
    </location>
</feature>
<dbReference type="CDD" id="cd22363">
    <property type="entry name" value="tRNA-intron_lyase_C"/>
    <property type="match status" value="1"/>
</dbReference>
<dbReference type="PIRSF" id="PIRSF011789">
    <property type="entry name" value="tRNA_splic_SEN2"/>
    <property type="match status" value="1"/>
</dbReference>
<dbReference type="RefSeq" id="XP_024942809.1">
    <property type="nucleotide sequence ID" value="XM_025087041.1"/>
</dbReference>
<evidence type="ECO:0000256" key="5">
    <source>
        <dbReference type="PIRSR" id="PIRSR011789-1"/>
    </source>
</evidence>
<evidence type="ECO:0000259" key="6">
    <source>
        <dbReference type="Pfam" id="PF01974"/>
    </source>
</evidence>
<accession>A0AAJ7RLK3</accession>
<sequence>MNLRDPKKKKRVRKQMLDPFPIALSKPNEWTVYTAYLSSMGTYIVQPDEMEAVHSMGFFGKGSLSKSYPSFGRTRYGVPPIVRNRQWCRRQKWLKEVKKFDTESLLKEGRGNWDNENIESDSDLYEISNKIPKKNEAGKASDKNNDINKESLDIYIEGSVEEDKSVSDIIEITEIKRDKISNNSNRNYANPDEHLSENLVIISDTNIDEVVLDSTEEEDVCEIVSKDLDIVSGENDCFSIDHEVLHPIKNESDISESVLVLPDSDSDVEDYLSNVKPRIQNEGFPVRETLHLTFQETFFLMFGLGCLQVIDFEGNFLSIKNAWNYFCKEQTDFVQKYVVYHYFRSKGWVVKSGLKYGGDFLLYKQGPPFYHASYIVILEVLDADTLIRNEKKTMRSMTWNNLFGLHRLSETAAKEILFAQVLWPSTIPKDSSLTTPEMLSEFTVREVLWRRWISKQKSDMILLEEEDEDSL</sequence>
<dbReference type="GO" id="GO:0000379">
    <property type="term" value="P:tRNA-type intron splice site recognition and cleavage"/>
    <property type="evidence" value="ECO:0007669"/>
    <property type="project" value="TreeGrafter"/>
</dbReference>
<feature type="domain" description="tRNA intron endonuclease catalytic" evidence="6">
    <location>
        <begin position="333"/>
        <end position="420"/>
    </location>
</feature>
<dbReference type="GeneID" id="107269695"/>
<keyword evidence="7" id="KW-1185">Reference proteome</keyword>
<dbReference type="GO" id="GO:0000214">
    <property type="term" value="C:tRNA-intron endonuclease complex"/>
    <property type="evidence" value="ECO:0007669"/>
    <property type="project" value="UniProtKB-UniRule"/>
</dbReference>
<dbReference type="KEGG" id="ccin:107269695"/>
<dbReference type="CTD" id="80746"/>
<evidence type="ECO:0000256" key="2">
    <source>
        <dbReference type="ARBA" id="ARBA00022694"/>
    </source>
</evidence>
<keyword evidence="2 4" id="KW-0819">tRNA processing</keyword>
<evidence type="ECO:0000256" key="4">
    <source>
        <dbReference type="PIRNR" id="PIRNR011789"/>
    </source>
</evidence>
<protein>
    <recommendedName>
        <fullName evidence="4">tRNA-splicing endonuclease subunit Sen2</fullName>
        <ecNumber evidence="4">4.6.1.16</ecNumber>
    </recommendedName>
</protein>
<dbReference type="InterPro" id="IPR011856">
    <property type="entry name" value="tRNA_endonuc-like_dom_sf"/>
</dbReference>
<evidence type="ECO:0000313" key="8">
    <source>
        <dbReference type="RefSeq" id="XP_015599327.1"/>
    </source>
</evidence>
<dbReference type="InterPro" id="IPR016589">
    <property type="entry name" value="tRNA_splic_SEN2"/>
</dbReference>
<evidence type="ECO:0000256" key="1">
    <source>
        <dbReference type="ARBA" id="ARBA00008078"/>
    </source>
</evidence>
<dbReference type="EC" id="4.6.1.16" evidence="4"/>
<feature type="active site" evidence="5">
    <location>
        <position position="371"/>
    </location>
</feature>
<dbReference type="AlphaFoldDB" id="A0AAJ7RLK3"/>
<dbReference type="InterPro" id="IPR036167">
    <property type="entry name" value="tRNA_intron_Endo_cat-like_sf"/>
</dbReference>
<dbReference type="Pfam" id="PF01974">
    <property type="entry name" value="tRNA_int_endo"/>
    <property type="match status" value="1"/>
</dbReference>
<dbReference type="Gene3D" id="3.40.1350.10">
    <property type="match status" value="1"/>
</dbReference>
<keyword evidence="8 9" id="KW-0255">Endonuclease</keyword>
<feature type="active site" evidence="5">
    <location>
        <position position="414"/>
    </location>
</feature>
<dbReference type="RefSeq" id="XP_015599328.1">
    <property type="nucleotide sequence ID" value="XM_015743842.2"/>
</dbReference>
<dbReference type="Proteomes" id="UP000694920">
    <property type="component" value="Unplaced"/>
</dbReference>
<comment type="similarity">
    <text evidence="1 4">Belongs to the tRNA-intron endonuclease family.</text>
</comment>
<organism evidence="7 10">
    <name type="scientific">Cephus cinctus</name>
    <name type="common">Wheat stem sawfly</name>
    <dbReference type="NCBI Taxonomy" id="211228"/>
    <lineage>
        <taxon>Eukaryota</taxon>
        <taxon>Metazoa</taxon>
        <taxon>Ecdysozoa</taxon>
        <taxon>Arthropoda</taxon>
        <taxon>Hexapoda</taxon>
        <taxon>Insecta</taxon>
        <taxon>Pterygota</taxon>
        <taxon>Neoptera</taxon>
        <taxon>Endopterygota</taxon>
        <taxon>Hymenoptera</taxon>
        <taxon>Cephoidea</taxon>
        <taxon>Cephidae</taxon>
        <taxon>Cephus</taxon>
    </lineage>
</organism>
<evidence type="ECO:0000313" key="7">
    <source>
        <dbReference type="Proteomes" id="UP000694920"/>
    </source>
</evidence>
<evidence type="ECO:0000256" key="3">
    <source>
        <dbReference type="ARBA" id="ARBA00023239"/>
    </source>
</evidence>
<dbReference type="GO" id="GO:0003676">
    <property type="term" value="F:nucleic acid binding"/>
    <property type="evidence" value="ECO:0007669"/>
    <property type="project" value="InterPro"/>
</dbReference>